<name>A0A0A8YN39_ARUDO</name>
<protein>
    <submittedName>
        <fullName evidence="2">Uncharacterized protein</fullName>
    </submittedName>
</protein>
<feature type="compositionally biased region" description="Pro residues" evidence="1">
    <location>
        <begin position="82"/>
        <end position="92"/>
    </location>
</feature>
<sequence>MWYGGARSTVPTTGSGLIIAGSGQQVAASRALIFLHHLPRPNRGSPRSHGCTSLATTGAPSAAAAAGFIRSMMDAPGPPLLPLTEVLPPPPDYFNQSANPIRK</sequence>
<evidence type="ECO:0000313" key="2">
    <source>
        <dbReference type="EMBL" id="JAD27058.1"/>
    </source>
</evidence>
<organism evidence="2">
    <name type="scientific">Arundo donax</name>
    <name type="common">Giant reed</name>
    <name type="synonym">Donax arundinaceus</name>
    <dbReference type="NCBI Taxonomy" id="35708"/>
    <lineage>
        <taxon>Eukaryota</taxon>
        <taxon>Viridiplantae</taxon>
        <taxon>Streptophyta</taxon>
        <taxon>Embryophyta</taxon>
        <taxon>Tracheophyta</taxon>
        <taxon>Spermatophyta</taxon>
        <taxon>Magnoliopsida</taxon>
        <taxon>Liliopsida</taxon>
        <taxon>Poales</taxon>
        <taxon>Poaceae</taxon>
        <taxon>PACMAD clade</taxon>
        <taxon>Arundinoideae</taxon>
        <taxon>Arundineae</taxon>
        <taxon>Arundo</taxon>
    </lineage>
</organism>
<dbReference type="EMBL" id="GBRH01270837">
    <property type="protein sequence ID" value="JAD27058.1"/>
    <property type="molecule type" value="Transcribed_RNA"/>
</dbReference>
<evidence type="ECO:0000256" key="1">
    <source>
        <dbReference type="SAM" id="MobiDB-lite"/>
    </source>
</evidence>
<dbReference type="AlphaFoldDB" id="A0A0A8YN39"/>
<accession>A0A0A8YN39</accession>
<feature type="region of interest" description="Disordered" evidence="1">
    <location>
        <begin position="82"/>
        <end position="103"/>
    </location>
</feature>
<reference evidence="2" key="2">
    <citation type="journal article" date="2015" name="Data Brief">
        <title>Shoot transcriptome of the giant reed, Arundo donax.</title>
        <authorList>
            <person name="Barrero R.A."/>
            <person name="Guerrero F.D."/>
            <person name="Moolhuijzen P."/>
            <person name="Goolsby J.A."/>
            <person name="Tidwell J."/>
            <person name="Bellgard S.E."/>
            <person name="Bellgard M.I."/>
        </authorList>
    </citation>
    <scope>NUCLEOTIDE SEQUENCE</scope>
    <source>
        <tissue evidence="2">Shoot tissue taken approximately 20 cm above the soil surface</tissue>
    </source>
</reference>
<proteinExistence type="predicted"/>
<feature type="compositionally biased region" description="Polar residues" evidence="1">
    <location>
        <begin position="94"/>
        <end position="103"/>
    </location>
</feature>
<reference evidence="2" key="1">
    <citation type="submission" date="2014-09" db="EMBL/GenBank/DDBJ databases">
        <authorList>
            <person name="Magalhaes I.L.F."/>
            <person name="Oliveira U."/>
            <person name="Santos F.R."/>
            <person name="Vidigal T.H.D.A."/>
            <person name="Brescovit A.D."/>
            <person name="Santos A.J."/>
        </authorList>
    </citation>
    <scope>NUCLEOTIDE SEQUENCE</scope>
    <source>
        <tissue evidence="2">Shoot tissue taken approximately 20 cm above the soil surface</tissue>
    </source>
</reference>